<evidence type="ECO:0000313" key="1">
    <source>
        <dbReference type="EMBL" id="GCC28407.1"/>
    </source>
</evidence>
<dbReference type="PANTHER" id="PTHR35087">
    <property type="entry name" value="SIMILAR TO HYPOTHETICAL PROTEIN FLJ40298"/>
    <property type="match status" value="1"/>
</dbReference>
<dbReference type="PANTHER" id="PTHR35087:SF1">
    <property type="entry name" value="RIKEN CDNA 4930505A04 GENE"/>
    <property type="match status" value="1"/>
</dbReference>
<evidence type="ECO:0000313" key="2">
    <source>
        <dbReference type="Proteomes" id="UP000287033"/>
    </source>
</evidence>
<gene>
    <name evidence="1" type="ORF">chiPu_0006837</name>
</gene>
<reference evidence="1 2" key="1">
    <citation type="journal article" date="2018" name="Nat. Ecol. Evol.">
        <title>Shark genomes provide insights into elasmobranch evolution and the origin of vertebrates.</title>
        <authorList>
            <person name="Hara Y"/>
            <person name="Yamaguchi K"/>
            <person name="Onimaru K"/>
            <person name="Kadota M"/>
            <person name="Koyanagi M"/>
            <person name="Keeley SD"/>
            <person name="Tatsumi K"/>
            <person name="Tanaka K"/>
            <person name="Motone F"/>
            <person name="Kageyama Y"/>
            <person name="Nozu R"/>
            <person name="Adachi N"/>
            <person name="Nishimura O"/>
            <person name="Nakagawa R"/>
            <person name="Tanegashima C"/>
            <person name="Kiyatake I"/>
            <person name="Matsumoto R"/>
            <person name="Murakumo K"/>
            <person name="Nishida K"/>
            <person name="Terakita A"/>
            <person name="Kuratani S"/>
            <person name="Sato K"/>
            <person name="Hyodo S Kuraku.S."/>
        </authorList>
    </citation>
    <scope>NUCLEOTIDE SEQUENCE [LARGE SCALE GENOMIC DNA]</scope>
</reference>
<dbReference type="EMBL" id="BEZZ01000204">
    <property type="protein sequence ID" value="GCC28407.1"/>
    <property type="molecule type" value="Genomic_DNA"/>
</dbReference>
<dbReference type="AlphaFoldDB" id="A0A401SDB6"/>
<proteinExistence type="predicted"/>
<sequence length="292" mass="33367">MLETRVCNLATDRQHDILQVHFDKTVLTSRLQVKLNISVITASTKMQQAPKERAFIEQMVTSRFYPNTSGIFSNVHDGIKAFPQRPRSPNRNKPQPHYVRYIRSNTRFINEPFAYMESEDTLSKQFHWMKHESPFLTQHVPAYSLESTQRHDYQRIISKPHLQTRHGCNPNKHPCSGIVPQADPRELLSPPKNHREYISFIHQYDARKCPNEPIRGKRHGAFVCAQINSQSGKIAPRGGKAFLVTEGSHSLEQLKEEKGNVGEDILASPKPGSMNFQQMLCSGTCLSKPDPE</sequence>
<protein>
    <submittedName>
        <fullName evidence="1">Uncharacterized protein</fullName>
    </submittedName>
</protein>
<dbReference type="InterPro" id="IPR031365">
    <property type="entry name" value="CMIP6"/>
</dbReference>
<dbReference type="Pfam" id="PF15667">
    <property type="entry name" value="CMIP6"/>
    <property type="match status" value="1"/>
</dbReference>
<dbReference type="Proteomes" id="UP000287033">
    <property type="component" value="Unassembled WGS sequence"/>
</dbReference>
<dbReference type="OrthoDB" id="9971371at2759"/>
<organism evidence="1 2">
    <name type="scientific">Chiloscyllium punctatum</name>
    <name type="common">Brownbanded bambooshark</name>
    <name type="synonym">Hemiscyllium punctatum</name>
    <dbReference type="NCBI Taxonomy" id="137246"/>
    <lineage>
        <taxon>Eukaryota</taxon>
        <taxon>Metazoa</taxon>
        <taxon>Chordata</taxon>
        <taxon>Craniata</taxon>
        <taxon>Vertebrata</taxon>
        <taxon>Chondrichthyes</taxon>
        <taxon>Elasmobranchii</taxon>
        <taxon>Galeomorphii</taxon>
        <taxon>Galeoidea</taxon>
        <taxon>Orectolobiformes</taxon>
        <taxon>Hemiscylliidae</taxon>
        <taxon>Chiloscyllium</taxon>
    </lineage>
</organism>
<comment type="caution">
    <text evidence="1">The sequence shown here is derived from an EMBL/GenBank/DDBJ whole genome shotgun (WGS) entry which is preliminary data.</text>
</comment>
<keyword evidence="2" id="KW-1185">Reference proteome</keyword>
<name>A0A401SDB6_CHIPU</name>
<accession>A0A401SDB6</accession>